<name>A0AAD8YJ68_9STRA</name>
<feature type="transmembrane region" description="Helical" evidence="1">
    <location>
        <begin position="80"/>
        <end position="100"/>
    </location>
</feature>
<keyword evidence="2" id="KW-0732">Signal</keyword>
<evidence type="ECO:0000313" key="3">
    <source>
        <dbReference type="EMBL" id="KAK1747561.1"/>
    </source>
</evidence>
<proteinExistence type="predicted"/>
<comment type="caution">
    <text evidence="3">The sequence shown here is derived from an EMBL/GenBank/DDBJ whole genome shotgun (WGS) entry which is preliminary data.</text>
</comment>
<dbReference type="Gene3D" id="3.40.50.300">
    <property type="entry name" value="P-loop containing nucleotide triphosphate hydrolases"/>
    <property type="match status" value="1"/>
</dbReference>
<feature type="chain" id="PRO_5041929178" description="Sulfotransferase domain-containing protein" evidence="2">
    <location>
        <begin position="32"/>
        <end position="548"/>
    </location>
</feature>
<gene>
    <name evidence="3" type="ORF">QTG54_001524</name>
</gene>
<evidence type="ECO:0000313" key="4">
    <source>
        <dbReference type="Proteomes" id="UP001224775"/>
    </source>
</evidence>
<keyword evidence="1" id="KW-1133">Transmembrane helix</keyword>
<dbReference type="Proteomes" id="UP001224775">
    <property type="component" value="Unassembled WGS sequence"/>
</dbReference>
<dbReference type="SUPFAM" id="SSF52540">
    <property type="entry name" value="P-loop containing nucleoside triphosphate hydrolases"/>
    <property type="match status" value="1"/>
</dbReference>
<organism evidence="3 4">
    <name type="scientific">Skeletonema marinoi</name>
    <dbReference type="NCBI Taxonomy" id="267567"/>
    <lineage>
        <taxon>Eukaryota</taxon>
        <taxon>Sar</taxon>
        <taxon>Stramenopiles</taxon>
        <taxon>Ochrophyta</taxon>
        <taxon>Bacillariophyta</taxon>
        <taxon>Coscinodiscophyceae</taxon>
        <taxon>Thalassiosirophycidae</taxon>
        <taxon>Thalassiosirales</taxon>
        <taxon>Skeletonemataceae</taxon>
        <taxon>Skeletonema</taxon>
        <taxon>Skeletonema marinoi-dohrnii complex</taxon>
    </lineage>
</organism>
<evidence type="ECO:0000256" key="1">
    <source>
        <dbReference type="SAM" id="Phobius"/>
    </source>
</evidence>
<evidence type="ECO:0000256" key="2">
    <source>
        <dbReference type="SAM" id="SignalP"/>
    </source>
</evidence>
<keyword evidence="4" id="KW-1185">Reference proteome</keyword>
<accession>A0AAD8YJ68</accession>
<keyword evidence="1" id="KW-0472">Membrane</keyword>
<reference evidence="3" key="1">
    <citation type="submission" date="2023-06" db="EMBL/GenBank/DDBJ databases">
        <title>Survivors Of The Sea: Transcriptome response of Skeletonema marinoi to long-term dormancy.</title>
        <authorList>
            <person name="Pinder M.I.M."/>
            <person name="Kourtchenko O."/>
            <person name="Robertson E.K."/>
            <person name="Larsson T."/>
            <person name="Maumus F."/>
            <person name="Osuna-Cruz C.M."/>
            <person name="Vancaester E."/>
            <person name="Stenow R."/>
            <person name="Vandepoele K."/>
            <person name="Ploug H."/>
            <person name="Bruchert V."/>
            <person name="Godhe A."/>
            <person name="Topel M."/>
        </authorList>
    </citation>
    <scope>NUCLEOTIDE SEQUENCE</scope>
    <source>
        <strain evidence="3">R05AC</strain>
    </source>
</reference>
<dbReference type="AlphaFoldDB" id="A0AAD8YJ68"/>
<evidence type="ECO:0008006" key="5">
    <source>
        <dbReference type="Google" id="ProtNLM"/>
    </source>
</evidence>
<sequence>MSTMATIKIRFHTANCLLRCLLLSIRELIFSGIIPSARSGRTLSRLTLLLSIHVPVHMLISNSNQFNINNKSTLQQLSIHFIAINTLLNLCGYIFLILLYRHSIQTIFNRKIPTLQRDKNGCILPEPHPAIKSFNTHLSMLRPLEILFRFATAPFRVLPDVIVLGETRCGTTNLCGHLVSVAEASSSSSSSSSRSGQINGTRIRRIKCYTPFCPWAFPELDHKESFYFVGHYLGIVDPYFYRMAFPLKITRWWEERVLGNIFFCFDGCAQYLTSPSAPYLIASAYQNENSSSSSSGIGEECIPPPPPSLVACVRNPVDQAVSWWKYENNACSWGESMGLTEWNTSLRSNDYPPKSIGDALKFSQSRFIRKAYADAEHLAKTLITHQTSYNPFYYRMKRLPNWAITWPGGQLSTIGRSGKYSGSIDRYNNVFSTMFGEKVEDSLERKPREGFVHIVPIENQSRGLLLKGALHPIFADCMARSAHRGSKQSDYADLMASIDCAIDNVCTEDNFNTSSRRNSGRSLANMDLEPSSSDLDELAKYFESNKTR</sequence>
<protein>
    <recommendedName>
        <fullName evidence="5">Sulfotransferase domain-containing protein</fullName>
    </recommendedName>
</protein>
<dbReference type="EMBL" id="JATAAI010000002">
    <property type="protein sequence ID" value="KAK1747561.1"/>
    <property type="molecule type" value="Genomic_DNA"/>
</dbReference>
<keyword evidence="1" id="KW-0812">Transmembrane</keyword>
<dbReference type="InterPro" id="IPR027417">
    <property type="entry name" value="P-loop_NTPase"/>
</dbReference>
<feature type="signal peptide" evidence="2">
    <location>
        <begin position="1"/>
        <end position="31"/>
    </location>
</feature>